<proteinExistence type="predicted"/>
<dbReference type="Gene3D" id="2.60.120.10">
    <property type="entry name" value="Jelly Rolls"/>
    <property type="match status" value="1"/>
</dbReference>
<reference evidence="2 3" key="1">
    <citation type="submission" date="2017-03" db="EMBL/GenBank/DDBJ databases">
        <authorList>
            <person name="Safronova V.I."/>
            <person name="Sazanova A.L."/>
            <person name="Chirak E.R."/>
        </authorList>
    </citation>
    <scope>NUCLEOTIDE SEQUENCE [LARGE SCALE GENOMIC DNA]</scope>
    <source>
        <strain evidence="2 3">Opo-243</strain>
    </source>
</reference>
<evidence type="ECO:0000313" key="2">
    <source>
        <dbReference type="EMBL" id="RXT34572.1"/>
    </source>
</evidence>
<evidence type="ECO:0000259" key="1">
    <source>
        <dbReference type="Pfam" id="PF12973"/>
    </source>
</evidence>
<dbReference type="InterPro" id="IPR014710">
    <property type="entry name" value="RmlC-like_jellyroll"/>
</dbReference>
<dbReference type="OrthoDB" id="9793147at2"/>
<sequence length="142" mass="15881">MMSAVRSVWEMMMAESGFGRFMKDHREFFNALADDGWRAVPGYVGVEEKILSGRFDHPARTGAVTRLSRWAAGASVEHPVSHEWCEEVFLISGTLSIGTASLEARRLEPGTYAVRPAHVEHGPFFTRDGCLMIEFLYYPPAA</sequence>
<accession>A0A4Q1UKW2</accession>
<feature type="domain" description="ChrR-like cupin" evidence="1">
    <location>
        <begin position="32"/>
        <end position="133"/>
    </location>
</feature>
<comment type="caution">
    <text evidence="2">The sequence shown here is derived from an EMBL/GenBank/DDBJ whole genome shotgun (WGS) entry which is preliminary data.</text>
</comment>
<evidence type="ECO:0000313" key="3">
    <source>
        <dbReference type="Proteomes" id="UP000290819"/>
    </source>
</evidence>
<dbReference type="InterPro" id="IPR011051">
    <property type="entry name" value="RmlC_Cupin_sf"/>
</dbReference>
<dbReference type="Proteomes" id="UP000290819">
    <property type="component" value="Unassembled WGS sequence"/>
</dbReference>
<dbReference type="AlphaFoldDB" id="A0A4Q1UKW2"/>
<keyword evidence="3" id="KW-1185">Reference proteome</keyword>
<dbReference type="EMBL" id="MZXW01000054">
    <property type="protein sequence ID" value="RXT34572.1"/>
    <property type="molecule type" value="Genomic_DNA"/>
</dbReference>
<dbReference type="SUPFAM" id="SSF51182">
    <property type="entry name" value="RmlC-like cupins"/>
    <property type="match status" value="1"/>
</dbReference>
<dbReference type="Pfam" id="PF12973">
    <property type="entry name" value="Cupin_7"/>
    <property type="match status" value="1"/>
</dbReference>
<dbReference type="InterPro" id="IPR025979">
    <property type="entry name" value="ChrR-like_cupin_dom"/>
</dbReference>
<name>A0A4Q1UKW2_9BRAD</name>
<protein>
    <recommendedName>
        <fullName evidence="1">ChrR-like cupin domain-containing protein</fullName>
    </recommendedName>
</protein>
<gene>
    <name evidence="2" type="ORF">B5V03_38170</name>
</gene>
<organism evidence="2 3">
    <name type="scientific">Bradyrhizobium betae</name>
    <dbReference type="NCBI Taxonomy" id="244734"/>
    <lineage>
        <taxon>Bacteria</taxon>
        <taxon>Pseudomonadati</taxon>
        <taxon>Pseudomonadota</taxon>
        <taxon>Alphaproteobacteria</taxon>
        <taxon>Hyphomicrobiales</taxon>
        <taxon>Nitrobacteraceae</taxon>
        <taxon>Bradyrhizobium</taxon>
    </lineage>
</organism>